<keyword evidence="1" id="KW-0732">Signal</keyword>
<dbReference type="AlphaFoldDB" id="A0AAC9J6Q6"/>
<organism evidence="2 3">
    <name type="scientific">Francisella hispaniensis FSC454</name>
    <dbReference type="NCBI Taxonomy" id="1088883"/>
    <lineage>
        <taxon>Bacteria</taxon>
        <taxon>Pseudomonadati</taxon>
        <taxon>Pseudomonadota</taxon>
        <taxon>Gammaproteobacteria</taxon>
        <taxon>Thiotrichales</taxon>
        <taxon>Francisellaceae</taxon>
        <taxon>Francisella</taxon>
    </lineage>
</organism>
<reference evidence="2 3" key="1">
    <citation type="submission" date="2016-11" db="EMBL/GenBank/DDBJ databases">
        <authorList>
            <person name="Hagglund E."/>
            <person name="Bystrom M."/>
            <person name="Naslund J."/>
            <person name="Stenberg P."/>
            <person name="Sjodin A."/>
        </authorList>
    </citation>
    <scope>NUCLEOTIDE SEQUENCE [LARGE SCALE GENOMIC DNA]</scope>
    <source>
        <strain evidence="2 3">CCUG 58020</strain>
    </source>
</reference>
<evidence type="ECO:0000313" key="2">
    <source>
        <dbReference type="EMBL" id="APD50823.1"/>
    </source>
</evidence>
<dbReference type="PROSITE" id="PS51257">
    <property type="entry name" value="PROKAR_LIPOPROTEIN"/>
    <property type="match status" value="1"/>
</dbReference>
<dbReference type="KEGG" id="fhi:FSC454_06745"/>
<dbReference type="RefSeq" id="WP_066047186.1">
    <property type="nucleotide sequence ID" value="NZ_CP018093.1"/>
</dbReference>
<gene>
    <name evidence="2" type="ORF">FSC454_06745</name>
</gene>
<dbReference type="EMBL" id="CP018093">
    <property type="protein sequence ID" value="APD50823.1"/>
    <property type="molecule type" value="Genomic_DNA"/>
</dbReference>
<evidence type="ECO:0008006" key="4">
    <source>
        <dbReference type="Google" id="ProtNLM"/>
    </source>
</evidence>
<evidence type="ECO:0000313" key="3">
    <source>
        <dbReference type="Proteomes" id="UP000182459"/>
    </source>
</evidence>
<accession>A0AAC9J6Q6</accession>
<feature type="signal peptide" evidence="1">
    <location>
        <begin position="1"/>
        <end position="21"/>
    </location>
</feature>
<evidence type="ECO:0000256" key="1">
    <source>
        <dbReference type="SAM" id="SignalP"/>
    </source>
</evidence>
<name>A0AAC9J6Q6_9GAMM</name>
<protein>
    <recommendedName>
        <fullName evidence="4">Lipoprotein</fullName>
    </recommendedName>
</protein>
<dbReference type="Proteomes" id="UP000182459">
    <property type="component" value="Chromosome"/>
</dbReference>
<keyword evidence="3" id="KW-1185">Reference proteome</keyword>
<sequence length="140" mass="14359">MKKISKVVGGLLLIAGISACSSDTNLSLVANPFGFDSVAVSVNTSAIKGFIATPNPNATIFNYTITGDLAGCQVATLDSNGTRTPYSVNSSGTTYDGAIVIDCDNLPLDVTYSGTVSMTTTSGGYNYSGSIPVTVTNRQI</sequence>
<feature type="chain" id="PRO_5042025432" description="Lipoprotein" evidence="1">
    <location>
        <begin position="22"/>
        <end position="140"/>
    </location>
</feature>
<proteinExistence type="predicted"/>